<evidence type="ECO:0000256" key="3">
    <source>
        <dbReference type="ARBA" id="ARBA00022692"/>
    </source>
</evidence>
<dbReference type="GO" id="GO:0005886">
    <property type="term" value="C:plasma membrane"/>
    <property type="evidence" value="ECO:0007669"/>
    <property type="project" value="UniProtKB-SubCell"/>
</dbReference>
<dbReference type="OrthoDB" id="7065924at2"/>
<proteinExistence type="predicted"/>
<evidence type="ECO:0000259" key="7">
    <source>
        <dbReference type="Pfam" id="PF00892"/>
    </source>
</evidence>
<dbReference type="EMBL" id="LKHV02000001">
    <property type="protein sequence ID" value="MCS5709602.1"/>
    <property type="molecule type" value="Genomic_DNA"/>
</dbReference>
<reference evidence="8" key="1">
    <citation type="submission" date="2015-09" db="EMBL/GenBank/DDBJ databases">
        <title>Draft Genome Sequences of Two Novel Amoeba-resistant Intranuclear Bacteria, Candidatus Berkiella cookevillensis and Candidatus Berkiella aquae.</title>
        <authorList>
            <person name="Mehari Y.T."/>
            <person name="Arivett B.A."/>
            <person name="Farone A.L."/>
            <person name="Gunderson J.H."/>
            <person name="Farone M.B."/>
        </authorList>
    </citation>
    <scope>NUCLEOTIDE SEQUENCE [LARGE SCALE GENOMIC DNA]</scope>
    <source>
        <strain evidence="8">CC99</strain>
    </source>
</reference>
<dbReference type="EMBL" id="LKHV01000005">
    <property type="protein sequence ID" value="KRG18687.1"/>
    <property type="molecule type" value="Genomic_DNA"/>
</dbReference>
<organism evidence="8">
    <name type="scientific">Candidatus Berkiella cookevillensis</name>
    <dbReference type="NCBI Taxonomy" id="437022"/>
    <lineage>
        <taxon>Bacteria</taxon>
        <taxon>Pseudomonadati</taxon>
        <taxon>Pseudomonadota</taxon>
        <taxon>Gammaproteobacteria</taxon>
        <taxon>Candidatus Berkiellales</taxon>
        <taxon>Candidatus Berkiellaceae</taxon>
        <taxon>Candidatus Berkiella</taxon>
    </lineage>
</organism>
<feature type="transmembrane region" description="Helical" evidence="6">
    <location>
        <begin position="252"/>
        <end position="269"/>
    </location>
</feature>
<dbReference type="InterPro" id="IPR037185">
    <property type="entry name" value="EmrE-like"/>
</dbReference>
<dbReference type="InterPro" id="IPR050638">
    <property type="entry name" value="AA-Vitamin_Transporters"/>
</dbReference>
<dbReference type="InterPro" id="IPR000620">
    <property type="entry name" value="EamA_dom"/>
</dbReference>
<dbReference type="PANTHER" id="PTHR32322">
    <property type="entry name" value="INNER MEMBRANE TRANSPORTER"/>
    <property type="match status" value="1"/>
</dbReference>
<reference evidence="9" key="3">
    <citation type="submission" date="2021-06" db="EMBL/GenBank/DDBJ databases">
        <title>Genomic Description and Analysis of Intracellular Bacteria, Candidatus Berkiella cookevillensis and Candidatus Berkiella aquae.</title>
        <authorList>
            <person name="Kidane D.T."/>
            <person name="Mehari Y.T."/>
            <person name="Rice F.C."/>
            <person name="Arivett B.A."/>
            <person name="Farone A.L."/>
            <person name="Berk S.G."/>
            <person name="Farone M.B."/>
        </authorList>
    </citation>
    <scope>NUCLEOTIDE SEQUENCE</scope>
    <source>
        <strain evidence="9">CC99</strain>
    </source>
</reference>
<feature type="transmembrane region" description="Helical" evidence="6">
    <location>
        <begin position="18"/>
        <end position="35"/>
    </location>
</feature>
<feature type="transmembrane region" description="Helical" evidence="6">
    <location>
        <begin position="189"/>
        <end position="210"/>
    </location>
</feature>
<feature type="domain" description="EamA" evidence="7">
    <location>
        <begin position="192"/>
        <end position="322"/>
    </location>
</feature>
<evidence type="ECO:0000256" key="5">
    <source>
        <dbReference type="ARBA" id="ARBA00023136"/>
    </source>
</evidence>
<feature type="transmembrane region" description="Helical" evidence="6">
    <location>
        <begin position="106"/>
        <end position="125"/>
    </location>
</feature>
<evidence type="ECO:0000313" key="8">
    <source>
        <dbReference type="EMBL" id="KRG18687.1"/>
    </source>
</evidence>
<dbReference type="Pfam" id="PF00892">
    <property type="entry name" value="EamA"/>
    <property type="match status" value="2"/>
</dbReference>
<evidence type="ECO:0000256" key="4">
    <source>
        <dbReference type="ARBA" id="ARBA00022989"/>
    </source>
</evidence>
<keyword evidence="3 6" id="KW-0812">Transmembrane</keyword>
<sequence>MGIETQSHQLSVPSCLKFPYYMAPVLFSLPIILWGMNELNNLSVRRATYLGLGALGMWTVEPLLISEVNSLPIFEVLAIIFASSFAMTAVRLTVKRKWHLIFRQPLYIWVAGILGICVSDFAYIYGAQHAPIAHVDLIDYLWPCLAICFTSMLPKETLSPQHLIGAVCGFLGIYVLISKEVSLNGLNVSYFIGYGLALFGAILWSGYSAFSRYFKAVPTEMIGMYCGMGALISLILHFQFETFVMPTVQEGSMAVITGITGAGIAYQLWDYGVKFGDVYLLSMLTYVARICAMALLVVFGKEPFTLTLVVACALASVGIMVSGLDSKTFKKMCGYFLKPLKILNSPA</sequence>
<comment type="subcellular location">
    <subcellularLocation>
        <location evidence="1">Cell membrane</location>
        <topology evidence="1">Multi-pass membrane protein</topology>
    </subcellularLocation>
</comment>
<feature type="transmembrane region" description="Helical" evidence="6">
    <location>
        <begin position="47"/>
        <end position="65"/>
    </location>
</feature>
<reference evidence="9" key="2">
    <citation type="journal article" date="2016" name="Genome Announc.">
        <title>Draft Genome Sequences of Two Novel Amoeba-Resistant Intranuclear Bacteria, 'Candidatus Berkiella cookevillensis' and 'Candidatus Berkiella aquae'.</title>
        <authorList>
            <person name="Mehari Y.T."/>
            <person name="Arivett B.A."/>
            <person name="Farone A.L."/>
            <person name="Gunderson J.H."/>
            <person name="Farone M.B."/>
        </authorList>
    </citation>
    <scope>NUCLEOTIDE SEQUENCE</scope>
    <source>
        <strain evidence="9">CC99</strain>
    </source>
</reference>
<gene>
    <name evidence="8" type="ORF">CC99x_01167</name>
    <name evidence="9" type="ORF">CC99x_011915</name>
</gene>
<evidence type="ECO:0000313" key="9">
    <source>
        <dbReference type="EMBL" id="MCS5709602.1"/>
    </source>
</evidence>
<dbReference type="Proteomes" id="UP000051494">
    <property type="component" value="Unassembled WGS sequence"/>
</dbReference>
<dbReference type="STRING" id="437022.CC99x_01167"/>
<evidence type="ECO:0000256" key="1">
    <source>
        <dbReference type="ARBA" id="ARBA00004651"/>
    </source>
</evidence>
<feature type="transmembrane region" description="Helical" evidence="6">
    <location>
        <begin position="161"/>
        <end position="177"/>
    </location>
</feature>
<accession>A0A0Q9YDT9</accession>
<dbReference type="RefSeq" id="WP_057624280.1">
    <property type="nucleotide sequence ID" value="NZ_LKHV02000001.1"/>
</dbReference>
<feature type="transmembrane region" description="Helical" evidence="6">
    <location>
        <begin position="71"/>
        <end position="94"/>
    </location>
</feature>
<keyword evidence="5 6" id="KW-0472">Membrane</keyword>
<comment type="caution">
    <text evidence="8">The sequence shown here is derived from an EMBL/GenBank/DDBJ whole genome shotgun (WGS) entry which is preliminary data.</text>
</comment>
<protein>
    <submittedName>
        <fullName evidence="8">Aromatic amino acid exporter</fullName>
    </submittedName>
    <submittedName>
        <fullName evidence="9">DMT family transporter</fullName>
    </submittedName>
</protein>
<feature type="transmembrane region" description="Helical" evidence="6">
    <location>
        <begin position="304"/>
        <end position="324"/>
    </location>
</feature>
<feature type="transmembrane region" description="Helical" evidence="6">
    <location>
        <begin position="222"/>
        <end position="240"/>
    </location>
</feature>
<evidence type="ECO:0000256" key="6">
    <source>
        <dbReference type="SAM" id="Phobius"/>
    </source>
</evidence>
<keyword evidence="4 6" id="KW-1133">Transmembrane helix</keyword>
<keyword evidence="10" id="KW-1185">Reference proteome</keyword>
<keyword evidence="2" id="KW-1003">Cell membrane</keyword>
<dbReference type="PANTHER" id="PTHR32322:SF18">
    <property type="entry name" value="S-ADENOSYLMETHIONINE_S-ADENOSYLHOMOCYSTEINE TRANSPORTER"/>
    <property type="match status" value="1"/>
</dbReference>
<dbReference type="SUPFAM" id="SSF103481">
    <property type="entry name" value="Multidrug resistance efflux transporter EmrE"/>
    <property type="match status" value="2"/>
</dbReference>
<dbReference type="AlphaFoldDB" id="A0A0Q9YDT9"/>
<name>A0A0Q9YDT9_9GAMM</name>
<evidence type="ECO:0000313" key="10">
    <source>
        <dbReference type="Proteomes" id="UP000051494"/>
    </source>
</evidence>
<feature type="transmembrane region" description="Helical" evidence="6">
    <location>
        <begin position="278"/>
        <end position="298"/>
    </location>
</feature>
<feature type="domain" description="EamA" evidence="7">
    <location>
        <begin position="50"/>
        <end position="177"/>
    </location>
</feature>
<evidence type="ECO:0000256" key="2">
    <source>
        <dbReference type="ARBA" id="ARBA00022475"/>
    </source>
</evidence>